<keyword evidence="30" id="KW-1185">Reference proteome</keyword>
<evidence type="ECO:0000256" key="1">
    <source>
        <dbReference type="ARBA" id="ARBA00001936"/>
    </source>
</evidence>
<feature type="binding site" evidence="24">
    <location>
        <begin position="240"/>
        <end position="248"/>
    </location>
    <ligand>
        <name>ATP</name>
        <dbReference type="ChEBI" id="CHEBI:30616"/>
    </ligand>
</feature>
<comment type="subcellular location">
    <subcellularLocation>
        <location evidence="3 22">Cytoplasm</location>
    </subcellularLocation>
</comment>
<keyword evidence="15 25" id="KW-0464">Manganese</keyword>
<comment type="pathway">
    <text evidence="4 22">Cell wall biogenesis; peptidoglycan biosynthesis.</text>
</comment>
<dbReference type="GO" id="GO:0005524">
    <property type="term" value="F:ATP binding"/>
    <property type="evidence" value="ECO:0007669"/>
    <property type="project" value="UniProtKB-UniRule"/>
</dbReference>
<evidence type="ECO:0000256" key="27">
    <source>
        <dbReference type="SAM" id="MobiDB-lite"/>
    </source>
</evidence>
<evidence type="ECO:0000256" key="6">
    <source>
        <dbReference type="ARBA" id="ARBA00012216"/>
    </source>
</evidence>
<comment type="function">
    <text evidence="2 22">Cell wall formation.</text>
</comment>
<evidence type="ECO:0000256" key="16">
    <source>
        <dbReference type="ARBA" id="ARBA00023316"/>
    </source>
</evidence>
<dbReference type="PANTHER" id="PTHR23132">
    <property type="entry name" value="D-ALANINE--D-ALANINE LIGASE"/>
    <property type="match status" value="1"/>
</dbReference>
<comment type="catalytic activity">
    <reaction evidence="17 22">
        <text>2 D-alanine + ATP = D-alanyl-D-alanine + ADP + phosphate + H(+)</text>
        <dbReference type="Rhea" id="RHEA:11224"/>
        <dbReference type="ChEBI" id="CHEBI:15378"/>
        <dbReference type="ChEBI" id="CHEBI:30616"/>
        <dbReference type="ChEBI" id="CHEBI:43474"/>
        <dbReference type="ChEBI" id="CHEBI:57416"/>
        <dbReference type="ChEBI" id="CHEBI:57822"/>
        <dbReference type="ChEBI" id="CHEBI:456216"/>
        <dbReference type="EC" id="6.3.2.4"/>
    </reaction>
</comment>
<keyword evidence="14 22" id="KW-0573">Peptidoglycan synthesis</keyword>
<dbReference type="PROSITE" id="PS00844">
    <property type="entry name" value="DALA_DALA_LIGASE_2"/>
    <property type="match status" value="1"/>
</dbReference>
<proteinExistence type="inferred from homology"/>
<keyword evidence="11 26" id="KW-0067">ATP-binding</keyword>
<dbReference type="InterPro" id="IPR013815">
    <property type="entry name" value="ATP_grasp_subdomain_1"/>
</dbReference>
<dbReference type="SUPFAM" id="SSF56059">
    <property type="entry name" value="Glutathione synthetase ATP-binding domain-like"/>
    <property type="match status" value="1"/>
</dbReference>
<dbReference type="AlphaFoldDB" id="A0A927RDS0"/>
<dbReference type="Gene3D" id="3.40.50.20">
    <property type="match status" value="1"/>
</dbReference>
<dbReference type="GO" id="GO:0008716">
    <property type="term" value="F:D-alanine-D-alanine ligase activity"/>
    <property type="evidence" value="ECO:0007669"/>
    <property type="project" value="UniProtKB-UniRule"/>
</dbReference>
<gene>
    <name evidence="22" type="primary">ddl</name>
    <name evidence="29" type="ORF">HEB94_008207</name>
</gene>
<dbReference type="PANTHER" id="PTHR23132:SF25">
    <property type="entry name" value="D-ALANINE--D-ALANINE LIGASE A"/>
    <property type="match status" value="1"/>
</dbReference>
<feature type="binding site" evidence="24">
    <location>
        <position position="158"/>
    </location>
    <ligand>
        <name>ATP</name>
        <dbReference type="ChEBI" id="CHEBI:30616"/>
    </ligand>
</feature>
<dbReference type="SUPFAM" id="SSF52440">
    <property type="entry name" value="PreATP-grasp domain"/>
    <property type="match status" value="1"/>
</dbReference>
<evidence type="ECO:0000256" key="21">
    <source>
        <dbReference type="ARBA" id="ARBA00077154"/>
    </source>
</evidence>
<dbReference type="HAMAP" id="MF_00047">
    <property type="entry name" value="Dala_Dala_lig"/>
    <property type="match status" value="1"/>
</dbReference>
<dbReference type="FunFam" id="3.30.1490.20:FF:000007">
    <property type="entry name" value="D-alanine--D-alanine ligase"/>
    <property type="match status" value="1"/>
</dbReference>
<feature type="binding site" evidence="25">
    <location>
        <position position="328"/>
    </location>
    <ligand>
        <name>Mg(2+)</name>
        <dbReference type="ChEBI" id="CHEBI:18420"/>
        <label>1</label>
    </ligand>
</feature>
<evidence type="ECO:0000256" key="2">
    <source>
        <dbReference type="ARBA" id="ARBA00003921"/>
    </source>
</evidence>
<evidence type="ECO:0000256" key="19">
    <source>
        <dbReference type="ARBA" id="ARBA00068427"/>
    </source>
</evidence>
<dbReference type="GO" id="GO:0046872">
    <property type="term" value="F:metal ion binding"/>
    <property type="evidence" value="ECO:0007669"/>
    <property type="project" value="UniProtKB-KW"/>
</dbReference>
<dbReference type="GO" id="GO:0009252">
    <property type="term" value="P:peptidoglycan biosynthetic process"/>
    <property type="evidence" value="ECO:0007669"/>
    <property type="project" value="UniProtKB-UniRule"/>
</dbReference>
<evidence type="ECO:0000256" key="15">
    <source>
        <dbReference type="ARBA" id="ARBA00023211"/>
    </source>
</evidence>
<dbReference type="InterPro" id="IPR011761">
    <property type="entry name" value="ATP-grasp"/>
</dbReference>
<dbReference type="EMBL" id="JADBEM010000001">
    <property type="protein sequence ID" value="MBE1611359.1"/>
    <property type="molecule type" value="Genomic_DNA"/>
</dbReference>
<dbReference type="FunFam" id="3.30.470.20:FF:000008">
    <property type="entry name" value="D-alanine--D-alanine ligase"/>
    <property type="match status" value="1"/>
</dbReference>
<evidence type="ECO:0000256" key="20">
    <source>
        <dbReference type="ARBA" id="ARBA00076288"/>
    </source>
</evidence>
<evidence type="ECO:0000256" key="8">
    <source>
        <dbReference type="ARBA" id="ARBA00022598"/>
    </source>
</evidence>
<feature type="active site" evidence="23">
    <location>
        <position position="210"/>
    </location>
</feature>
<comment type="cofactor">
    <cofactor evidence="1">
        <name>Mn(2+)</name>
        <dbReference type="ChEBI" id="CHEBI:29035"/>
    </cofactor>
</comment>
<dbReference type="Proteomes" id="UP000638648">
    <property type="component" value="Unassembled WGS sequence"/>
</dbReference>
<evidence type="ECO:0000256" key="4">
    <source>
        <dbReference type="ARBA" id="ARBA00004752"/>
    </source>
</evidence>
<dbReference type="EC" id="6.3.2.4" evidence="6 22"/>
<dbReference type="NCBIfam" id="NF002378">
    <property type="entry name" value="PRK01372.1"/>
    <property type="match status" value="1"/>
</dbReference>
<feature type="binding site" evidence="24">
    <location>
        <begin position="202"/>
        <end position="204"/>
    </location>
    <ligand>
        <name>ATP</name>
        <dbReference type="ChEBI" id="CHEBI:30616"/>
    </ligand>
</feature>
<evidence type="ECO:0000256" key="25">
    <source>
        <dbReference type="PIRSR" id="PIRSR039102-3"/>
    </source>
</evidence>
<feature type="binding site" evidence="25">
    <location>
        <position position="341"/>
    </location>
    <ligand>
        <name>Mg(2+)</name>
        <dbReference type="ChEBI" id="CHEBI:18420"/>
        <label>1</label>
    </ligand>
</feature>
<name>A0A927RDS0_9ACTN</name>
<feature type="binding site" evidence="25">
    <location>
        <position position="343"/>
    </location>
    <ligand>
        <name>Mg(2+)</name>
        <dbReference type="ChEBI" id="CHEBI:18420"/>
        <label>2</label>
    </ligand>
</feature>
<dbReference type="GO" id="GO:0008360">
    <property type="term" value="P:regulation of cell shape"/>
    <property type="evidence" value="ECO:0007669"/>
    <property type="project" value="UniProtKB-KW"/>
</dbReference>
<feature type="domain" description="ATP-grasp" evidence="28">
    <location>
        <begin position="162"/>
        <end position="374"/>
    </location>
</feature>
<dbReference type="Pfam" id="PF01820">
    <property type="entry name" value="Dala_Dala_lig_N"/>
    <property type="match status" value="1"/>
</dbReference>
<dbReference type="Pfam" id="PF07478">
    <property type="entry name" value="Dala_Dala_lig_C"/>
    <property type="match status" value="1"/>
</dbReference>
<evidence type="ECO:0000259" key="28">
    <source>
        <dbReference type="PROSITE" id="PS50975"/>
    </source>
</evidence>
<feature type="binding site" evidence="24">
    <location>
        <begin position="340"/>
        <end position="341"/>
    </location>
    <ligand>
        <name>ATP</name>
        <dbReference type="ChEBI" id="CHEBI:30616"/>
    </ligand>
</feature>
<dbReference type="NCBIfam" id="TIGR01205">
    <property type="entry name" value="D_ala_D_alaTIGR"/>
    <property type="match status" value="1"/>
</dbReference>
<reference evidence="29" key="1">
    <citation type="submission" date="2020-10" db="EMBL/GenBank/DDBJ databases">
        <title>Sequencing the genomes of 1000 actinobacteria strains.</title>
        <authorList>
            <person name="Klenk H.-P."/>
        </authorList>
    </citation>
    <scope>NUCLEOTIDE SEQUENCE</scope>
    <source>
        <strain evidence="29">DSM 45354</strain>
    </source>
</reference>
<keyword evidence="12 25" id="KW-0460">Magnesium</keyword>
<dbReference type="Gene3D" id="3.30.470.20">
    <property type="entry name" value="ATP-grasp fold, B domain"/>
    <property type="match status" value="1"/>
</dbReference>
<evidence type="ECO:0000256" key="14">
    <source>
        <dbReference type="ARBA" id="ARBA00022984"/>
    </source>
</evidence>
<evidence type="ECO:0000313" key="29">
    <source>
        <dbReference type="EMBL" id="MBE1611359.1"/>
    </source>
</evidence>
<keyword evidence="16 22" id="KW-0961">Cell wall biogenesis/degradation</keyword>
<evidence type="ECO:0000256" key="3">
    <source>
        <dbReference type="ARBA" id="ARBA00004496"/>
    </source>
</evidence>
<keyword evidence="8 22" id="KW-0436">Ligase</keyword>
<evidence type="ECO:0000256" key="13">
    <source>
        <dbReference type="ARBA" id="ARBA00022960"/>
    </source>
</evidence>
<keyword evidence="7 22" id="KW-0963">Cytoplasm</keyword>
<evidence type="ECO:0000256" key="22">
    <source>
        <dbReference type="HAMAP-Rule" id="MF_00047"/>
    </source>
</evidence>
<dbReference type="InterPro" id="IPR011127">
    <property type="entry name" value="Dala_Dala_lig_N"/>
</dbReference>
<organism evidence="29 30">
    <name type="scientific">Actinopolymorpha pittospori</name>
    <dbReference type="NCBI Taxonomy" id="648752"/>
    <lineage>
        <taxon>Bacteria</taxon>
        <taxon>Bacillati</taxon>
        <taxon>Actinomycetota</taxon>
        <taxon>Actinomycetes</taxon>
        <taxon>Propionibacteriales</taxon>
        <taxon>Actinopolymorphaceae</taxon>
        <taxon>Actinopolymorpha</taxon>
    </lineage>
</organism>
<feature type="region of interest" description="Disordered" evidence="27">
    <location>
        <begin position="1"/>
        <end position="20"/>
    </location>
</feature>
<sequence length="384" mass="41223">MSEQERTQASGAPQAGRKPRVAIIFGGRSSEHAVSCSTAGSVLRALDRERYDVIPIGITMEGRWVLEKDEPERLAIQTGRLPEVDEKGTTVVLANDHGGELVSLDPGSVPGTLGEVDVVFPLLHGPFGEDGTLQGLLEMADVRYVGAGVLASAVAMDKHFAKLVFQAQGFPVVPYTLIKPAQWEADPAACAESVASLGFPVFVKPARGGSSIGITKVTDPADLAAAVEKAQEFDPKVLVEAAVEGARELECGVIEGLEGGRAQASVVAEIRYDSEYDFYDFEAKYLDDETHVDLQLPAALDEQLTARVREFAVTAFEALGVEGLARVDFFLSADGTLLLNEINTMPGFTPYSMFPRMWAASGLDYAALCDHLIQLALRRPTGLR</sequence>
<dbReference type="GO" id="GO:0005829">
    <property type="term" value="C:cytosol"/>
    <property type="evidence" value="ECO:0007669"/>
    <property type="project" value="TreeGrafter"/>
</dbReference>
<dbReference type="PIRSF" id="PIRSF039102">
    <property type="entry name" value="Ddl/VanB"/>
    <property type="match status" value="1"/>
</dbReference>
<feature type="binding site" evidence="25">
    <location>
        <position position="341"/>
    </location>
    <ligand>
        <name>Mg(2+)</name>
        <dbReference type="ChEBI" id="CHEBI:18420"/>
        <label>2</label>
    </ligand>
</feature>
<evidence type="ECO:0000256" key="7">
    <source>
        <dbReference type="ARBA" id="ARBA00022490"/>
    </source>
</evidence>
<comment type="cofactor">
    <cofactor evidence="25">
        <name>Mg(2+)</name>
        <dbReference type="ChEBI" id="CHEBI:18420"/>
    </cofactor>
    <cofactor evidence="25">
        <name>Mn(2+)</name>
        <dbReference type="ChEBI" id="CHEBI:29035"/>
    </cofactor>
    <text evidence="25">Binds 2 magnesium or manganese ions per subunit.</text>
</comment>
<dbReference type="InterPro" id="IPR005905">
    <property type="entry name" value="D_ala_D_ala"/>
</dbReference>
<evidence type="ECO:0000256" key="26">
    <source>
        <dbReference type="PROSITE-ProRule" id="PRU00409"/>
    </source>
</evidence>
<evidence type="ECO:0000256" key="5">
    <source>
        <dbReference type="ARBA" id="ARBA00010871"/>
    </source>
</evidence>
<dbReference type="PROSITE" id="PS00843">
    <property type="entry name" value="DALA_DALA_LIGASE_1"/>
    <property type="match status" value="1"/>
</dbReference>
<dbReference type="NCBIfam" id="NF002528">
    <property type="entry name" value="PRK01966.1-4"/>
    <property type="match status" value="1"/>
</dbReference>
<evidence type="ECO:0000256" key="9">
    <source>
        <dbReference type="ARBA" id="ARBA00022723"/>
    </source>
</evidence>
<keyword evidence="13 22" id="KW-0133">Cell shape</keyword>
<dbReference type="PROSITE" id="PS50975">
    <property type="entry name" value="ATP_GRASP"/>
    <property type="match status" value="1"/>
</dbReference>
<feature type="active site" evidence="23">
    <location>
        <position position="352"/>
    </location>
</feature>
<evidence type="ECO:0000313" key="30">
    <source>
        <dbReference type="Proteomes" id="UP000638648"/>
    </source>
</evidence>
<protein>
    <recommendedName>
        <fullName evidence="19 22">D-alanine--D-alanine ligase</fullName>
        <ecNumber evidence="6 22">6.3.2.4</ecNumber>
    </recommendedName>
    <alternativeName>
        <fullName evidence="21 22">D-Ala-D-Ala ligase</fullName>
    </alternativeName>
    <alternativeName>
        <fullName evidence="20 22">D-alanylalanine synthetase</fullName>
    </alternativeName>
</protein>
<evidence type="ECO:0000256" key="18">
    <source>
        <dbReference type="ARBA" id="ARBA00060592"/>
    </source>
</evidence>
<dbReference type="InterPro" id="IPR016185">
    <property type="entry name" value="PreATP-grasp_dom_sf"/>
</dbReference>
<keyword evidence="10 24" id="KW-0547">Nucleotide-binding</keyword>
<feature type="active site" evidence="23">
    <location>
        <position position="31"/>
    </location>
</feature>
<evidence type="ECO:0000256" key="23">
    <source>
        <dbReference type="PIRSR" id="PIRSR039102-1"/>
    </source>
</evidence>
<evidence type="ECO:0000256" key="17">
    <source>
        <dbReference type="ARBA" id="ARBA00047614"/>
    </source>
</evidence>
<comment type="similarity">
    <text evidence="5 22">Belongs to the D-alanine--D-alanine ligase family.</text>
</comment>
<keyword evidence="9 25" id="KW-0479">Metal-binding</keyword>
<evidence type="ECO:0000256" key="10">
    <source>
        <dbReference type="ARBA" id="ARBA00022741"/>
    </source>
</evidence>
<dbReference type="RefSeq" id="WP_192754584.1">
    <property type="nucleotide sequence ID" value="NZ_BAABJL010000042.1"/>
</dbReference>
<evidence type="ECO:0000256" key="11">
    <source>
        <dbReference type="ARBA" id="ARBA00022840"/>
    </source>
</evidence>
<evidence type="ECO:0000256" key="12">
    <source>
        <dbReference type="ARBA" id="ARBA00022842"/>
    </source>
</evidence>
<accession>A0A927RDS0</accession>
<comment type="caution">
    <text evidence="29">The sequence shown here is derived from an EMBL/GenBank/DDBJ whole genome shotgun (WGS) entry which is preliminary data.</text>
</comment>
<feature type="binding site" evidence="24">
    <location>
        <begin position="210"/>
        <end position="211"/>
    </location>
    <ligand>
        <name>ATP</name>
        <dbReference type="ChEBI" id="CHEBI:30616"/>
    </ligand>
</feature>
<dbReference type="InterPro" id="IPR000291">
    <property type="entry name" value="D-Ala_lig_Van_CS"/>
</dbReference>
<dbReference type="Gene3D" id="3.30.1490.20">
    <property type="entry name" value="ATP-grasp fold, A domain"/>
    <property type="match status" value="1"/>
</dbReference>
<evidence type="ECO:0000256" key="24">
    <source>
        <dbReference type="PIRSR" id="PIRSR039102-2"/>
    </source>
</evidence>
<comment type="pathway">
    <text evidence="18">Glycan biosynthesis.</text>
</comment>
<dbReference type="GO" id="GO:0071555">
    <property type="term" value="P:cell wall organization"/>
    <property type="evidence" value="ECO:0007669"/>
    <property type="project" value="UniProtKB-KW"/>
</dbReference>
<dbReference type="InterPro" id="IPR011095">
    <property type="entry name" value="Dala_Dala_lig_C"/>
</dbReference>